<dbReference type="RefSeq" id="WP_246173695.1">
    <property type="nucleotide sequence ID" value="NZ_CP042425.1"/>
</dbReference>
<dbReference type="InterPro" id="IPR023214">
    <property type="entry name" value="HAD_sf"/>
</dbReference>
<organism evidence="1 2">
    <name type="scientific">Limnoglobus roseus</name>
    <dbReference type="NCBI Taxonomy" id="2598579"/>
    <lineage>
        <taxon>Bacteria</taxon>
        <taxon>Pseudomonadati</taxon>
        <taxon>Planctomycetota</taxon>
        <taxon>Planctomycetia</taxon>
        <taxon>Gemmatales</taxon>
        <taxon>Gemmataceae</taxon>
        <taxon>Limnoglobus</taxon>
    </lineage>
</organism>
<name>A0A5C1A7V7_9BACT</name>
<dbReference type="AlphaFoldDB" id="A0A5C1A7V7"/>
<dbReference type="Gene3D" id="3.40.50.1000">
    <property type="entry name" value="HAD superfamily/HAD-like"/>
    <property type="match status" value="1"/>
</dbReference>
<dbReference type="SFLD" id="SFLDS00003">
    <property type="entry name" value="Haloacid_Dehalogenase"/>
    <property type="match status" value="1"/>
</dbReference>
<dbReference type="EMBL" id="CP042425">
    <property type="protein sequence ID" value="QEL15399.1"/>
    <property type="molecule type" value="Genomic_DNA"/>
</dbReference>
<dbReference type="PANTHER" id="PTHR43481:SF4">
    <property type="entry name" value="GLYCEROL-1-PHOSPHATE PHOSPHOHYDROLASE 1-RELATED"/>
    <property type="match status" value="1"/>
</dbReference>
<dbReference type="SFLD" id="SFLDG01135">
    <property type="entry name" value="C1.5.6:_HAD__Beta-PGM__Phospha"/>
    <property type="match status" value="1"/>
</dbReference>
<dbReference type="SUPFAM" id="SSF56784">
    <property type="entry name" value="HAD-like"/>
    <property type="match status" value="1"/>
</dbReference>
<dbReference type="SFLD" id="SFLDG01129">
    <property type="entry name" value="C1.5:_HAD__Beta-PGM__Phosphata"/>
    <property type="match status" value="1"/>
</dbReference>
<gene>
    <name evidence="1" type="ORF">PX52LOC_02318</name>
</gene>
<dbReference type="NCBIfam" id="TIGR01509">
    <property type="entry name" value="HAD-SF-IA-v3"/>
    <property type="match status" value="1"/>
</dbReference>
<dbReference type="InterPro" id="IPR051806">
    <property type="entry name" value="HAD-like_SPP"/>
</dbReference>
<sequence>MNTGKIGILWDVDGTLVDTAEQHFLAWEQLSTEIGHPFTRADFARTFGWRNPEIIRTLYDANADDAKCERLALRKETLYRDSVMSGGTKLLPGVKALLDAFEAEGWPQAVGSSAPRENLNLLLGATGTRDYFPTIVCGEDVTRGKPDPEVFLKGAAGLGIAPTRCVVFEDAVAGVQAAKAGGMACIAVTFVGHHPAEKLREAGAGLVVATLEEVTVEVVQRLVG</sequence>
<dbReference type="KEGG" id="lrs:PX52LOC_02318"/>
<dbReference type="Gene3D" id="1.10.150.240">
    <property type="entry name" value="Putative phosphatase, domain 2"/>
    <property type="match status" value="1"/>
</dbReference>
<proteinExistence type="predicted"/>
<evidence type="ECO:0000313" key="1">
    <source>
        <dbReference type="EMBL" id="QEL15399.1"/>
    </source>
</evidence>
<evidence type="ECO:0000313" key="2">
    <source>
        <dbReference type="Proteomes" id="UP000324974"/>
    </source>
</evidence>
<reference evidence="2" key="1">
    <citation type="submission" date="2019-08" db="EMBL/GenBank/DDBJ databases">
        <title>Limnoglobus roseus gen. nov., sp. nov., a novel freshwater planctomycete with a giant genome from the family Gemmataceae.</title>
        <authorList>
            <person name="Kulichevskaya I.S."/>
            <person name="Naumoff D.G."/>
            <person name="Miroshnikov K."/>
            <person name="Ivanova A."/>
            <person name="Philippov D.A."/>
            <person name="Hakobyan A."/>
            <person name="Rijpstra I.C."/>
            <person name="Sinninghe Damste J.S."/>
            <person name="Liesack W."/>
            <person name="Dedysh S.N."/>
        </authorList>
    </citation>
    <scope>NUCLEOTIDE SEQUENCE [LARGE SCALE GENOMIC DNA]</scope>
    <source>
        <strain evidence="2">PX52</strain>
    </source>
</reference>
<dbReference type="InterPro" id="IPR006439">
    <property type="entry name" value="HAD-SF_hydro_IA"/>
</dbReference>
<dbReference type="InterPro" id="IPR023198">
    <property type="entry name" value="PGP-like_dom2"/>
</dbReference>
<dbReference type="InterPro" id="IPR036412">
    <property type="entry name" value="HAD-like_sf"/>
</dbReference>
<dbReference type="CDD" id="cd07505">
    <property type="entry name" value="HAD_BPGM-like"/>
    <property type="match status" value="1"/>
</dbReference>
<dbReference type="Proteomes" id="UP000324974">
    <property type="component" value="Chromosome"/>
</dbReference>
<accession>A0A5C1A7V7</accession>
<dbReference type="GO" id="GO:0050308">
    <property type="term" value="F:sugar-phosphatase activity"/>
    <property type="evidence" value="ECO:0007669"/>
    <property type="project" value="TreeGrafter"/>
</dbReference>
<protein>
    <submittedName>
        <fullName evidence="1">HAD family phosphatase</fullName>
    </submittedName>
</protein>
<dbReference type="Pfam" id="PF00702">
    <property type="entry name" value="Hydrolase"/>
    <property type="match status" value="1"/>
</dbReference>
<keyword evidence="2" id="KW-1185">Reference proteome</keyword>
<dbReference type="PANTHER" id="PTHR43481">
    <property type="entry name" value="FRUCTOSE-1-PHOSPHATE PHOSPHATASE"/>
    <property type="match status" value="1"/>
</dbReference>